<feature type="transmembrane region" description="Helical" evidence="7">
    <location>
        <begin position="15"/>
        <end position="43"/>
    </location>
</feature>
<feature type="transmembrane region" description="Helical" evidence="7">
    <location>
        <begin position="121"/>
        <end position="142"/>
    </location>
</feature>
<feature type="transmembrane region" description="Helical" evidence="7">
    <location>
        <begin position="179"/>
        <end position="196"/>
    </location>
</feature>
<name>A0A2K8L2R6_9PROT</name>
<evidence type="ECO:0000256" key="4">
    <source>
        <dbReference type="ARBA" id="ARBA00022692"/>
    </source>
</evidence>
<keyword evidence="3" id="KW-0813">Transport</keyword>
<evidence type="ECO:0000313" key="10">
    <source>
        <dbReference type="Proteomes" id="UP000231637"/>
    </source>
</evidence>
<keyword evidence="6 7" id="KW-0472">Membrane</keyword>
<dbReference type="AlphaFoldDB" id="A0A2K8L2R6"/>
<accession>A0A2K8L2R6</accession>
<organism evidence="9 10">
    <name type="scientific">Mariprofundus ferrinatatus</name>
    <dbReference type="NCBI Taxonomy" id="1921087"/>
    <lineage>
        <taxon>Bacteria</taxon>
        <taxon>Pseudomonadati</taxon>
        <taxon>Pseudomonadota</taxon>
        <taxon>Candidatius Mariprofundia</taxon>
        <taxon>Mariprofundales</taxon>
        <taxon>Mariprofundaceae</taxon>
        <taxon>Mariprofundus</taxon>
    </lineage>
</organism>
<keyword evidence="10" id="KW-1185">Reference proteome</keyword>
<feature type="transmembrane region" description="Helical" evidence="7">
    <location>
        <begin position="85"/>
        <end position="109"/>
    </location>
</feature>
<reference evidence="9 10" key="1">
    <citation type="submission" date="2016-12" db="EMBL/GenBank/DDBJ databases">
        <title>Isolation and genomic insights into novel planktonic Zetaproteobacteria from stratified waters of the Chesapeake Bay.</title>
        <authorList>
            <person name="McAllister S.M."/>
            <person name="Kato S."/>
            <person name="Chan C.S."/>
            <person name="Chiu B.K."/>
            <person name="Field E.K."/>
        </authorList>
    </citation>
    <scope>NUCLEOTIDE SEQUENCE [LARGE SCALE GENOMIC DNA]</scope>
    <source>
        <strain evidence="9 10">CP-8</strain>
    </source>
</reference>
<feature type="transmembrane region" description="Helical" evidence="7">
    <location>
        <begin position="154"/>
        <end position="173"/>
    </location>
</feature>
<keyword evidence="4 7" id="KW-0812">Transmembrane</keyword>
<dbReference type="Gene3D" id="1.20.1530.20">
    <property type="match status" value="1"/>
</dbReference>
<evidence type="ECO:0000256" key="3">
    <source>
        <dbReference type="ARBA" id="ARBA00022448"/>
    </source>
</evidence>
<dbReference type="GO" id="GO:0015297">
    <property type="term" value="F:antiporter activity"/>
    <property type="evidence" value="ECO:0007669"/>
    <property type="project" value="InterPro"/>
</dbReference>
<dbReference type="KEGG" id="mfn:Ga0123462_0748"/>
<dbReference type="PROSITE" id="PS51201">
    <property type="entry name" value="RCK_N"/>
    <property type="match status" value="1"/>
</dbReference>
<feature type="transmembrane region" description="Helical" evidence="7">
    <location>
        <begin position="317"/>
        <end position="337"/>
    </location>
</feature>
<feature type="transmembrane region" description="Helical" evidence="7">
    <location>
        <begin position="203"/>
        <end position="221"/>
    </location>
</feature>
<dbReference type="GO" id="GO:0006813">
    <property type="term" value="P:potassium ion transport"/>
    <property type="evidence" value="ECO:0007669"/>
    <property type="project" value="InterPro"/>
</dbReference>
<feature type="domain" description="RCK N-terminal" evidence="8">
    <location>
        <begin position="395"/>
        <end position="518"/>
    </location>
</feature>
<dbReference type="InterPro" id="IPR006153">
    <property type="entry name" value="Cation/H_exchanger_TM"/>
</dbReference>
<dbReference type="OrthoDB" id="3418949at2"/>
<dbReference type="InterPro" id="IPR038770">
    <property type="entry name" value="Na+/solute_symporter_sf"/>
</dbReference>
<dbReference type="Proteomes" id="UP000231637">
    <property type="component" value="Chromosome"/>
</dbReference>
<comment type="subcellular location">
    <subcellularLocation>
        <location evidence="1">Membrane</location>
        <topology evidence="1">Multi-pass membrane protein</topology>
    </subcellularLocation>
</comment>
<keyword evidence="5 7" id="KW-1133">Transmembrane helix</keyword>
<evidence type="ECO:0000256" key="1">
    <source>
        <dbReference type="ARBA" id="ARBA00004141"/>
    </source>
</evidence>
<dbReference type="PANTHER" id="PTHR42751">
    <property type="entry name" value="SODIUM/HYDROGEN EXCHANGER FAMILY/TRKA DOMAIN PROTEIN"/>
    <property type="match status" value="1"/>
</dbReference>
<dbReference type="InterPro" id="IPR003148">
    <property type="entry name" value="RCK_N"/>
</dbReference>
<dbReference type="GO" id="GO:0016020">
    <property type="term" value="C:membrane"/>
    <property type="evidence" value="ECO:0007669"/>
    <property type="project" value="UniProtKB-SubCell"/>
</dbReference>
<sequence>MESQILLSIHYSDPLWIATAFLCGLVISRIGLPPMVGFLAAGFLLNALGAEGGEFLKVMADLGITLLLFSIGLKLKIKSLIRPEIWGVATLHMGLITILVATIIVLLSYTALPLISGVDMATALLIGFAVSFSSTVFAVKILDETGATNARHGQIAIGLLVVQDIAAVVFIAASMGKLPTIWALALIGLIPLRFLIFRILDRVGHGELLILFGIAMALVGADIFELVGIKADVGALVFGMLLANHAKANELSKALLGLKELFLVGFFLSVGMTALPGWSEVLIALLFILILPLKTAIYFGLFNLFRLRSGTALRASFNLANYSEFGLIVGAIAASAGWLPKEWLAVFAVVMSISFIVSAPLVNVRDSLYQRWCPWLKRFERSERLPGEENLALRGIKVVVFGMGRMGTAAYNVLEPDYAATLVGVEIEQDKAIKHAAEGKNVVSGDATNPDFWTRAPELLDELEWVLLTLPSQKANMSAAMRLKEMGYQGRIAATTKFRDEEDALKAVGVDLTFNIYTEAGLGFAKELEALMGK</sequence>
<protein>
    <submittedName>
        <fullName evidence="9">Transporter, CPA2 family</fullName>
    </submittedName>
</protein>
<evidence type="ECO:0000256" key="7">
    <source>
        <dbReference type="SAM" id="Phobius"/>
    </source>
</evidence>
<feature type="transmembrane region" description="Helical" evidence="7">
    <location>
        <begin position="343"/>
        <end position="362"/>
    </location>
</feature>
<evidence type="ECO:0000259" key="8">
    <source>
        <dbReference type="PROSITE" id="PS51201"/>
    </source>
</evidence>
<evidence type="ECO:0000256" key="6">
    <source>
        <dbReference type="ARBA" id="ARBA00023136"/>
    </source>
</evidence>
<evidence type="ECO:0000256" key="2">
    <source>
        <dbReference type="ARBA" id="ARBA00005551"/>
    </source>
</evidence>
<dbReference type="RefSeq" id="WP_100265057.1">
    <property type="nucleotide sequence ID" value="NZ_CP018800.1"/>
</dbReference>
<dbReference type="EMBL" id="CP018800">
    <property type="protein sequence ID" value="ATX81618.1"/>
    <property type="molecule type" value="Genomic_DNA"/>
</dbReference>
<gene>
    <name evidence="9" type="ORF">Ga0123462_0748</name>
</gene>
<dbReference type="Pfam" id="PF02254">
    <property type="entry name" value="TrkA_N"/>
    <property type="match status" value="1"/>
</dbReference>
<dbReference type="InterPro" id="IPR036291">
    <property type="entry name" value="NAD(P)-bd_dom_sf"/>
</dbReference>
<dbReference type="GO" id="GO:1902600">
    <property type="term" value="P:proton transmembrane transport"/>
    <property type="evidence" value="ECO:0007669"/>
    <property type="project" value="InterPro"/>
</dbReference>
<feature type="transmembrane region" description="Helical" evidence="7">
    <location>
        <begin position="55"/>
        <end position="73"/>
    </location>
</feature>
<dbReference type="SUPFAM" id="SSF51735">
    <property type="entry name" value="NAD(P)-binding Rossmann-fold domains"/>
    <property type="match status" value="1"/>
</dbReference>
<proteinExistence type="inferred from homology"/>
<dbReference type="PANTHER" id="PTHR42751:SF1">
    <property type="entry name" value="CATION_PROTON ANTIPORTER YBAL-RELATED"/>
    <property type="match status" value="1"/>
</dbReference>
<feature type="transmembrane region" description="Helical" evidence="7">
    <location>
        <begin position="281"/>
        <end position="305"/>
    </location>
</feature>
<evidence type="ECO:0000256" key="5">
    <source>
        <dbReference type="ARBA" id="ARBA00022989"/>
    </source>
</evidence>
<comment type="similarity">
    <text evidence="2">Belongs to the monovalent cation:proton antiporter 2 (CPA2) transporter (TC 2.A.37) family.</text>
</comment>
<dbReference type="Pfam" id="PF00999">
    <property type="entry name" value="Na_H_Exchanger"/>
    <property type="match status" value="1"/>
</dbReference>
<dbReference type="Gene3D" id="3.40.50.720">
    <property type="entry name" value="NAD(P)-binding Rossmann-like Domain"/>
    <property type="match status" value="1"/>
</dbReference>
<evidence type="ECO:0000313" key="9">
    <source>
        <dbReference type="EMBL" id="ATX81618.1"/>
    </source>
</evidence>